<keyword evidence="2" id="KW-1185">Reference proteome</keyword>
<dbReference type="Gramene" id="OPUNC03G20120.1">
    <property type="protein sequence ID" value="OPUNC03G20120.1"/>
    <property type="gene ID" value="OPUNC03G20120"/>
</dbReference>
<name>A0A0E0KF04_ORYPU</name>
<organism evidence="1">
    <name type="scientific">Oryza punctata</name>
    <name type="common">Red rice</name>
    <dbReference type="NCBI Taxonomy" id="4537"/>
    <lineage>
        <taxon>Eukaryota</taxon>
        <taxon>Viridiplantae</taxon>
        <taxon>Streptophyta</taxon>
        <taxon>Embryophyta</taxon>
        <taxon>Tracheophyta</taxon>
        <taxon>Spermatophyta</taxon>
        <taxon>Magnoliopsida</taxon>
        <taxon>Liliopsida</taxon>
        <taxon>Poales</taxon>
        <taxon>Poaceae</taxon>
        <taxon>BOP clade</taxon>
        <taxon>Oryzoideae</taxon>
        <taxon>Oryzeae</taxon>
        <taxon>Oryzinae</taxon>
        <taxon>Oryza</taxon>
    </lineage>
</organism>
<evidence type="ECO:0000313" key="1">
    <source>
        <dbReference type="EnsemblPlants" id="OPUNC03G20120.1"/>
    </source>
</evidence>
<protein>
    <submittedName>
        <fullName evidence="1">Uncharacterized protein</fullName>
    </submittedName>
</protein>
<dbReference type="HOGENOM" id="CLU_3053709_0_0_1"/>
<accession>A0A0E0KF04</accession>
<proteinExistence type="predicted"/>
<reference evidence="1" key="2">
    <citation type="submission" date="2018-05" db="EMBL/GenBank/DDBJ databases">
        <title>OpunRS2 (Oryza punctata Reference Sequence Version 2).</title>
        <authorList>
            <person name="Zhang J."/>
            <person name="Kudrna D."/>
            <person name="Lee S."/>
            <person name="Talag J."/>
            <person name="Welchert J."/>
            <person name="Wing R.A."/>
        </authorList>
    </citation>
    <scope>NUCLEOTIDE SEQUENCE [LARGE SCALE GENOMIC DNA]</scope>
</reference>
<dbReference type="Proteomes" id="UP000026962">
    <property type="component" value="Chromosome 3"/>
</dbReference>
<sequence length="54" mass="6273">MDCASSNKPTQMVSAAAKEYQFMWILRLRAPLALFIKNREIYRPSMEEGQGHTR</sequence>
<reference evidence="1" key="1">
    <citation type="submission" date="2015-04" db="UniProtKB">
        <authorList>
            <consortium name="EnsemblPlants"/>
        </authorList>
    </citation>
    <scope>IDENTIFICATION</scope>
</reference>
<evidence type="ECO:0000313" key="2">
    <source>
        <dbReference type="Proteomes" id="UP000026962"/>
    </source>
</evidence>
<dbReference type="AlphaFoldDB" id="A0A0E0KF04"/>
<dbReference type="EnsemblPlants" id="OPUNC03G20120.1">
    <property type="protein sequence ID" value="OPUNC03G20120.1"/>
    <property type="gene ID" value="OPUNC03G20120"/>
</dbReference>